<keyword evidence="2" id="KW-1185">Reference proteome</keyword>
<evidence type="ECO:0000313" key="1">
    <source>
        <dbReference type="EMBL" id="MFC5053871.1"/>
    </source>
</evidence>
<reference evidence="2" key="1">
    <citation type="journal article" date="2019" name="Int. J. Syst. Evol. Microbiol.">
        <title>The Global Catalogue of Microorganisms (GCM) 10K type strain sequencing project: providing services to taxonomists for standard genome sequencing and annotation.</title>
        <authorList>
            <consortium name="The Broad Institute Genomics Platform"/>
            <consortium name="The Broad Institute Genome Sequencing Center for Infectious Disease"/>
            <person name="Wu L."/>
            <person name="Ma J."/>
        </authorList>
    </citation>
    <scope>NUCLEOTIDE SEQUENCE [LARGE SCALE GENOMIC DNA]</scope>
    <source>
        <strain evidence="2">KCTC 12848</strain>
    </source>
</reference>
<gene>
    <name evidence="1" type="ORF">ACFPFM_08885</name>
</gene>
<protein>
    <submittedName>
        <fullName evidence="1">Uncharacterized protein</fullName>
    </submittedName>
</protein>
<proteinExistence type="predicted"/>
<sequence>MTEPSAGGVEALLSAAIRPLAASTFVATFTGVGLGRERGRNVLDKEIYRRFGKPRNSDAHHTYQAVIVQIVLIWEQALLAARSSHGPLLLLPDGVRVLAATDPLGELHTLLRV</sequence>
<accession>A0ABV9XUW5</accession>
<evidence type="ECO:0000313" key="2">
    <source>
        <dbReference type="Proteomes" id="UP001595833"/>
    </source>
</evidence>
<dbReference type="EMBL" id="JBHSJB010000007">
    <property type="protein sequence ID" value="MFC5053871.1"/>
    <property type="molecule type" value="Genomic_DNA"/>
</dbReference>
<dbReference type="Proteomes" id="UP001595833">
    <property type="component" value="Unassembled WGS sequence"/>
</dbReference>
<organism evidence="1 2">
    <name type="scientific">Saccharothrix xinjiangensis</name>
    <dbReference type="NCBI Taxonomy" id="204798"/>
    <lineage>
        <taxon>Bacteria</taxon>
        <taxon>Bacillati</taxon>
        <taxon>Actinomycetota</taxon>
        <taxon>Actinomycetes</taxon>
        <taxon>Pseudonocardiales</taxon>
        <taxon>Pseudonocardiaceae</taxon>
        <taxon>Saccharothrix</taxon>
    </lineage>
</organism>
<dbReference type="RefSeq" id="WP_344036744.1">
    <property type="nucleotide sequence ID" value="NZ_BAAAKE010000005.1"/>
</dbReference>
<name>A0ABV9XUW5_9PSEU</name>
<comment type="caution">
    <text evidence="1">The sequence shown here is derived from an EMBL/GenBank/DDBJ whole genome shotgun (WGS) entry which is preliminary data.</text>
</comment>